<sequence>MRARHINALKVPQFKKTDAKIYSKTATIQSPDTIYWKKLGVPSLVKEFGAIDYIDFSPVEPYLFAVTASVRVQIYNPVTKLVVKNITKFQEGAHGGSFRKDGNLLVAGDDLGKVRLFDVSTKMFLRFFEGHKGPVHRTFFTSDGLHVASYSDDRTVRYWDIATEQGLSTFANHSDYVRAGCTSPVSQNIILSGGYDRKINMYDTRMKECVMSVDHGHPVESLVFLPSGGIFISAGGTSVNVYDALAGGRKLAQLSQHHKTVTCLQLANDGKRLLSGSLDRHVKVYDIATYQVVHTIDSSNAILSLGISKNDDTLVTGLVDGLIAIYRRELDPREKDEPQKGRSRSSRYHQIFESADEQLEEFRHERIEGHDRMLRKYEYSKALNAVMLPSVIGKWPEKTVALIKELIRRKGLHRALADRNQDFLMKFILFITRHIGDHRFTPTLVDAANVLLDVYEDKFNEFNGTIVGKSFAKLATKLKEEERVVEEFLNVQGMLEMISVAADSTEPDTSDDASIAYDASLKAKNQTVISIE</sequence>
<dbReference type="Gene3D" id="2.130.10.10">
    <property type="entry name" value="YVTN repeat-like/Quinoprotein amine dehydrogenase"/>
    <property type="match status" value="2"/>
</dbReference>
<dbReference type="SMART" id="SM00320">
    <property type="entry name" value="WD40"/>
    <property type="match status" value="6"/>
</dbReference>
<dbReference type="GO" id="GO:0005730">
    <property type="term" value="C:nucleolus"/>
    <property type="evidence" value="ECO:0007669"/>
    <property type="project" value="UniProtKB-SubCell"/>
</dbReference>
<evidence type="ECO:0000256" key="6">
    <source>
        <dbReference type="ARBA" id="ARBA00023242"/>
    </source>
</evidence>
<keyword evidence="5" id="KW-0677">Repeat</keyword>
<dbReference type="GO" id="GO:0045943">
    <property type="term" value="P:positive regulation of transcription by RNA polymerase I"/>
    <property type="evidence" value="ECO:0007669"/>
    <property type="project" value="TreeGrafter"/>
</dbReference>
<proteinExistence type="predicted"/>
<dbReference type="EMBL" id="GGFJ01004186">
    <property type="protein sequence ID" value="MBW53327.1"/>
    <property type="molecule type" value="Transcribed_RNA"/>
</dbReference>
<evidence type="ECO:0000313" key="10">
    <source>
        <dbReference type="EMBL" id="MBW53327.1"/>
    </source>
</evidence>
<evidence type="ECO:0000256" key="5">
    <source>
        <dbReference type="ARBA" id="ARBA00022737"/>
    </source>
</evidence>
<evidence type="ECO:0000259" key="9">
    <source>
        <dbReference type="Pfam" id="PF09384"/>
    </source>
</evidence>
<dbReference type="SUPFAM" id="SSF50978">
    <property type="entry name" value="WD40 repeat-like"/>
    <property type="match status" value="1"/>
</dbReference>
<organism evidence="10">
    <name type="scientific">Anopheles marajoara</name>
    <dbReference type="NCBI Taxonomy" id="58244"/>
    <lineage>
        <taxon>Eukaryota</taxon>
        <taxon>Metazoa</taxon>
        <taxon>Ecdysozoa</taxon>
        <taxon>Arthropoda</taxon>
        <taxon>Hexapoda</taxon>
        <taxon>Insecta</taxon>
        <taxon>Pterygota</taxon>
        <taxon>Neoptera</taxon>
        <taxon>Endopterygota</taxon>
        <taxon>Diptera</taxon>
        <taxon>Nematocera</taxon>
        <taxon>Culicoidea</taxon>
        <taxon>Culicidae</taxon>
        <taxon>Anophelinae</taxon>
        <taxon>Anopheles</taxon>
    </lineage>
</organism>
<feature type="repeat" description="WD" evidence="8">
    <location>
        <begin position="254"/>
        <end position="295"/>
    </location>
</feature>
<dbReference type="Pfam" id="PF00400">
    <property type="entry name" value="WD40"/>
    <property type="match status" value="3"/>
</dbReference>
<evidence type="ECO:0000256" key="4">
    <source>
        <dbReference type="ARBA" id="ARBA00022574"/>
    </source>
</evidence>
<dbReference type="InterPro" id="IPR036322">
    <property type="entry name" value="WD40_repeat_dom_sf"/>
</dbReference>
<dbReference type="InterPro" id="IPR015943">
    <property type="entry name" value="WD40/YVTN_repeat-like_dom_sf"/>
</dbReference>
<comment type="subcellular location">
    <subcellularLocation>
        <location evidence="1">Nucleus</location>
        <location evidence="1">Nucleolus</location>
    </subcellularLocation>
</comment>
<evidence type="ECO:0000256" key="2">
    <source>
        <dbReference type="ARBA" id="ARBA00018260"/>
    </source>
</evidence>
<dbReference type="Pfam" id="PF09384">
    <property type="entry name" value="UTP15_C"/>
    <property type="match status" value="1"/>
</dbReference>
<dbReference type="PANTHER" id="PTHR19924:SF26">
    <property type="entry name" value="U3 SMALL NUCLEOLAR RNA-ASSOCIATED PROTEIN 15 HOMOLOG"/>
    <property type="match status" value="1"/>
</dbReference>
<keyword evidence="6" id="KW-0539">Nucleus</keyword>
<dbReference type="FunFam" id="2.130.10.10:FF:001349">
    <property type="entry name" value="AGAP002088-PA-like protein"/>
    <property type="match status" value="1"/>
</dbReference>
<dbReference type="AlphaFoldDB" id="A0A2M4BJU9"/>
<dbReference type="GO" id="GO:0006364">
    <property type="term" value="P:rRNA processing"/>
    <property type="evidence" value="ECO:0007669"/>
    <property type="project" value="UniProtKB-KW"/>
</dbReference>
<evidence type="ECO:0000256" key="1">
    <source>
        <dbReference type="ARBA" id="ARBA00004604"/>
    </source>
</evidence>
<dbReference type="InterPro" id="IPR018983">
    <property type="entry name" value="U3_snoRNA-assocProt_15_C"/>
</dbReference>
<dbReference type="CDD" id="cd00200">
    <property type="entry name" value="WD40"/>
    <property type="match status" value="1"/>
</dbReference>
<evidence type="ECO:0000256" key="8">
    <source>
        <dbReference type="PROSITE-ProRule" id="PRU00221"/>
    </source>
</evidence>
<keyword evidence="3" id="KW-0698">rRNA processing</keyword>
<comment type="function">
    <text evidence="7">Ribosome biogenesis factor. Involved in nucleolar processing of pre-18S ribosomal RNA. Required for optimal pre-ribosomal RNA transcription by RNA polymerase I. Part of the small subunit (SSU) processome, first precursor of the small eukaryotic ribosomal subunit. During the assembly of the SSU processome in the nucleolus, many ribosome biogenesis factors, an RNA chaperone and ribosomal proteins associate with the nascent pre-rRNA and work in concert to generate RNA folding, modifications, rearrangements and cleavage as well as targeted degradation of pre-ribosomal RNA by the RNA exosome.</text>
</comment>
<evidence type="ECO:0000256" key="7">
    <source>
        <dbReference type="ARBA" id="ARBA00045437"/>
    </source>
</evidence>
<dbReference type="PROSITE" id="PS50082">
    <property type="entry name" value="WD_REPEATS_2"/>
    <property type="match status" value="2"/>
</dbReference>
<reference evidence="10" key="1">
    <citation type="submission" date="2018-01" db="EMBL/GenBank/DDBJ databases">
        <title>An insight into the sialome of Amazonian anophelines.</title>
        <authorList>
            <person name="Ribeiro J.M."/>
            <person name="Scarpassa V."/>
            <person name="Calvo E."/>
        </authorList>
    </citation>
    <scope>NUCLEOTIDE SEQUENCE</scope>
    <source>
        <tissue evidence="10">Salivary glands</tissue>
    </source>
</reference>
<dbReference type="PROSITE" id="PS50294">
    <property type="entry name" value="WD_REPEATS_REGION"/>
    <property type="match status" value="2"/>
</dbReference>
<dbReference type="InterPro" id="IPR001680">
    <property type="entry name" value="WD40_rpt"/>
</dbReference>
<accession>A0A2M4BJU9</accession>
<feature type="domain" description="U3 small nucleolar RNA-associated protein 15 C-terminal" evidence="9">
    <location>
        <begin position="353"/>
        <end position="498"/>
    </location>
</feature>
<protein>
    <recommendedName>
        <fullName evidence="2">U3 small nucleolar RNA-associated protein 15 homolog</fullName>
    </recommendedName>
</protein>
<evidence type="ECO:0000256" key="3">
    <source>
        <dbReference type="ARBA" id="ARBA00022552"/>
    </source>
</evidence>
<keyword evidence="4 8" id="KW-0853">WD repeat</keyword>
<dbReference type="PANTHER" id="PTHR19924">
    <property type="entry name" value="UTP15 U3 SMALL NUCLEOLAR RNA-ASSOCIATED PROTEIN 15 FAMILY MEMBER"/>
    <property type="match status" value="1"/>
</dbReference>
<name>A0A2M4BJU9_9DIPT</name>
<feature type="repeat" description="WD" evidence="8">
    <location>
        <begin position="128"/>
        <end position="169"/>
    </location>
</feature>